<dbReference type="Proteomes" id="UP001055337">
    <property type="component" value="Chromosome"/>
</dbReference>
<evidence type="ECO:0008006" key="4">
    <source>
        <dbReference type="Google" id="ProtNLM"/>
    </source>
</evidence>
<keyword evidence="3" id="KW-1185">Reference proteome</keyword>
<keyword evidence="1" id="KW-1133">Transmembrane helix</keyword>
<organism evidence="2 3">
    <name type="scientific">Mycolicibacterium crocinum</name>
    <dbReference type="NCBI Taxonomy" id="388459"/>
    <lineage>
        <taxon>Bacteria</taxon>
        <taxon>Bacillati</taxon>
        <taxon>Actinomycetota</taxon>
        <taxon>Actinomycetes</taxon>
        <taxon>Mycobacteriales</taxon>
        <taxon>Mycobacteriaceae</taxon>
        <taxon>Mycolicibacterium</taxon>
    </lineage>
</organism>
<protein>
    <recommendedName>
        <fullName evidence="4">Integral membrane protein</fullName>
    </recommendedName>
</protein>
<feature type="transmembrane region" description="Helical" evidence="1">
    <location>
        <begin position="230"/>
        <end position="252"/>
    </location>
</feature>
<dbReference type="EMBL" id="CP092362">
    <property type="protein sequence ID" value="ULN40651.1"/>
    <property type="molecule type" value="Genomic_DNA"/>
</dbReference>
<evidence type="ECO:0000313" key="3">
    <source>
        <dbReference type="Proteomes" id="UP001055337"/>
    </source>
</evidence>
<feature type="transmembrane region" description="Helical" evidence="1">
    <location>
        <begin position="264"/>
        <end position="283"/>
    </location>
</feature>
<gene>
    <name evidence="2" type="ORF">MI149_23870</name>
</gene>
<evidence type="ECO:0000313" key="2">
    <source>
        <dbReference type="EMBL" id="ULN40651.1"/>
    </source>
</evidence>
<feature type="transmembrane region" description="Helical" evidence="1">
    <location>
        <begin position="120"/>
        <end position="138"/>
    </location>
</feature>
<feature type="transmembrane region" description="Helical" evidence="1">
    <location>
        <begin position="73"/>
        <end position="92"/>
    </location>
</feature>
<feature type="transmembrane region" description="Helical" evidence="1">
    <location>
        <begin position="304"/>
        <end position="323"/>
    </location>
</feature>
<reference evidence="2" key="1">
    <citation type="submission" date="2022-08" db="EMBL/GenBank/DDBJ databases">
        <title>Whole genome sequencing of non-tuberculosis mycobacteria type-strains.</title>
        <authorList>
            <person name="Igarashi Y."/>
            <person name="Osugi A."/>
            <person name="Mitarai S."/>
        </authorList>
    </citation>
    <scope>NUCLEOTIDE SEQUENCE</scope>
    <source>
        <strain evidence="2">JCM 16369</strain>
    </source>
</reference>
<proteinExistence type="predicted"/>
<keyword evidence="1" id="KW-0472">Membrane</keyword>
<name>A0ABY3TH30_9MYCO</name>
<feature type="transmembrane region" description="Helical" evidence="1">
    <location>
        <begin position="150"/>
        <end position="168"/>
    </location>
</feature>
<accession>A0ABY3TH30</accession>
<evidence type="ECO:0000256" key="1">
    <source>
        <dbReference type="SAM" id="Phobius"/>
    </source>
</evidence>
<keyword evidence="1" id="KW-0812">Transmembrane</keyword>
<feature type="transmembrane region" description="Helical" evidence="1">
    <location>
        <begin position="338"/>
        <end position="364"/>
    </location>
</feature>
<sequence length="375" mass="41024">MIGEQCTAAFDAIARPLGGFSCQHAPAFIHLRNPLELSNWTLPVLELMMVAGAVLALAHSIRRWRRDGDPTNLALWFATVVYLFVIEIPLYFPNLFGVQDQLGVVFAHNVFTVDFLFDRLPLYIIALYPAVVTLAFEIVRSLGVFRDRGVVVGAICVGFVHHCFYEIFDQLGPQLRWWAWNTENPINHPMFASVPMTSVFIFATLGPIVVTLLVMWLVGRRAPTGAGLAWRTALAGVLVPVGLALLSIPTSLFGGDKPNTTAQVVIFVVELAVVAAIAVPVLARQWVRTRHDFTPSWFVRVFGPLYLVVLGILWISSLGAYFSANNGITADGTPTGSLVYTVVCFVVAVLAVASNAGATSSLLVRRLERLALSFT</sequence>
<dbReference type="RefSeq" id="WP_240177417.1">
    <property type="nucleotide sequence ID" value="NZ_CP092362.2"/>
</dbReference>
<feature type="transmembrane region" description="Helical" evidence="1">
    <location>
        <begin position="199"/>
        <end position="218"/>
    </location>
</feature>
<feature type="transmembrane region" description="Helical" evidence="1">
    <location>
        <begin position="40"/>
        <end position="61"/>
    </location>
</feature>